<comment type="caution">
    <text evidence="4">The sequence shown here is derived from an EMBL/GenBank/DDBJ whole genome shotgun (WGS) entry which is preliminary data.</text>
</comment>
<dbReference type="InterPro" id="IPR036737">
    <property type="entry name" value="OmpA-like_sf"/>
</dbReference>
<dbReference type="SUPFAM" id="SSF103088">
    <property type="entry name" value="OmpA-like"/>
    <property type="match status" value="1"/>
</dbReference>
<evidence type="ECO:0000313" key="5">
    <source>
        <dbReference type="Proteomes" id="UP000708576"/>
    </source>
</evidence>
<accession>A0ABS5JTJ0</accession>
<dbReference type="EMBL" id="JAGUCO010000004">
    <property type="protein sequence ID" value="MBS2098177.1"/>
    <property type="molecule type" value="Genomic_DNA"/>
</dbReference>
<dbReference type="Gene3D" id="3.30.1330.60">
    <property type="entry name" value="OmpA-like domain"/>
    <property type="match status" value="1"/>
</dbReference>
<keyword evidence="1" id="KW-0472">Membrane</keyword>
<organism evidence="4 5">
    <name type="scientific">Carboxylicivirga linearis</name>
    <dbReference type="NCBI Taxonomy" id="1628157"/>
    <lineage>
        <taxon>Bacteria</taxon>
        <taxon>Pseudomonadati</taxon>
        <taxon>Bacteroidota</taxon>
        <taxon>Bacteroidia</taxon>
        <taxon>Marinilabiliales</taxon>
        <taxon>Marinilabiliaceae</taxon>
        <taxon>Carboxylicivirga</taxon>
    </lineage>
</organism>
<dbReference type="Gene3D" id="1.10.287.1490">
    <property type="match status" value="1"/>
</dbReference>
<protein>
    <submittedName>
        <fullName evidence="4">OmpA family protein</fullName>
    </submittedName>
</protein>
<dbReference type="PANTHER" id="PTHR30329:SF21">
    <property type="entry name" value="LIPOPROTEIN YIAD-RELATED"/>
    <property type="match status" value="1"/>
</dbReference>
<dbReference type="InterPro" id="IPR006665">
    <property type="entry name" value="OmpA-like"/>
</dbReference>
<name>A0ABS5JTJ0_9BACT</name>
<dbReference type="RefSeq" id="WP_212215423.1">
    <property type="nucleotide sequence ID" value="NZ_JAGUCO010000004.1"/>
</dbReference>
<sequence>MKKWILAGFIVVVYSTSCIPLKQYQESTDRANQLEEEAAMLRSENEELKVEHNELSSEVARLKKQVEQLLKDTTSLSRRLQKEQYKYADLNKSYTDALKKFRNSSGNDVDNKELLSFLQKLQEELQAREDALHQAEDELFKQQKELAASKDKMDAQNARLLELEEALQKKDKALLALRKSINDALTGFSSDELSVHMKDGKVYVSLEEKLLFRSGSYEVNTQGADALKKIARVLEDNNNIEIIVEGHTDKIPFKSGVLLDNWDLSVKRATSVVRIMLENSQINPSLISASGRSDNLPLKEGSDAASLQANRRTEIILTPKIDQILNLLESN</sequence>
<reference evidence="4 5" key="1">
    <citation type="journal article" date="2015" name="Int. J. Syst. Evol. Microbiol.">
        <title>Carboxylicivirga linearis sp. nov., isolated from a sea cucumber culture pond.</title>
        <authorList>
            <person name="Wang F.Q."/>
            <person name="Zhou Y.X."/>
            <person name="Lin X.Z."/>
            <person name="Chen G.J."/>
            <person name="Du Z.J."/>
        </authorList>
    </citation>
    <scope>NUCLEOTIDE SEQUENCE [LARGE SCALE GENOMIC DNA]</scope>
    <source>
        <strain evidence="4 5">FB218</strain>
    </source>
</reference>
<dbReference type="Pfam" id="PF00691">
    <property type="entry name" value="OmpA"/>
    <property type="match status" value="1"/>
</dbReference>
<dbReference type="Proteomes" id="UP000708576">
    <property type="component" value="Unassembled WGS sequence"/>
</dbReference>
<evidence type="ECO:0000256" key="2">
    <source>
        <dbReference type="SAM" id="Coils"/>
    </source>
</evidence>
<gene>
    <name evidence="4" type="ORF">KEM10_07775</name>
</gene>
<evidence type="ECO:0000256" key="1">
    <source>
        <dbReference type="PROSITE-ProRule" id="PRU00473"/>
    </source>
</evidence>
<dbReference type="PANTHER" id="PTHR30329">
    <property type="entry name" value="STATOR ELEMENT OF FLAGELLAR MOTOR COMPLEX"/>
    <property type="match status" value="1"/>
</dbReference>
<dbReference type="CDD" id="cd07185">
    <property type="entry name" value="OmpA_C-like"/>
    <property type="match status" value="1"/>
</dbReference>
<feature type="coiled-coil region" evidence="2">
    <location>
        <begin position="111"/>
        <end position="180"/>
    </location>
</feature>
<evidence type="ECO:0000259" key="3">
    <source>
        <dbReference type="PROSITE" id="PS51123"/>
    </source>
</evidence>
<dbReference type="PROSITE" id="PS51123">
    <property type="entry name" value="OMPA_2"/>
    <property type="match status" value="1"/>
</dbReference>
<feature type="domain" description="OmpA-like" evidence="3">
    <location>
        <begin position="199"/>
        <end position="321"/>
    </location>
</feature>
<evidence type="ECO:0000313" key="4">
    <source>
        <dbReference type="EMBL" id="MBS2098177.1"/>
    </source>
</evidence>
<dbReference type="InterPro" id="IPR050330">
    <property type="entry name" value="Bact_OuterMem_StrucFunc"/>
</dbReference>
<feature type="coiled-coil region" evidence="2">
    <location>
        <begin position="24"/>
        <end position="83"/>
    </location>
</feature>
<proteinExistence type="predicted"/>
<keyword evidence="5" id="KW-1185">Reference proteome</keyword>
<keyword evidence="2" id="KW-0175">Coiled coil</keyword>